<dbReference type="PANTHER" id="PTHR45339:SF1">
    <property type="entry name" value="HYBRID SIGNAL TRANSDUCTION HISTIDINE KINASE J"/>
    <property type="match status" value="1"/>
</dbReference>
<dbReference type="SUPFAM" id="SSF52172">
    <property type="entry name" value="CheY-like"/>
    <property type="match status" value="1"/>
</dbReference>
<keyword evidence="2" id="KW-0902">Two-component regulatory system</keyword>
<evidence type="ECO:0000256" key="1">
    <source>
        <dbReference type="ARBA" id="ARBA00022553"/>
    </source>
</evidence>
<name>A0A645BAF5_9ZZZZ</name>
<evidence type="ECO:0000313" key="4">
    <source>
        <dbReference type="EMBL" id="MPM62038.1"/>
    </source>
</evidence>
<feature type="domain" description="Response regulatory" evidence="3">
    <location>
        <begin position="7"/>
        <end position="122"/>
    </location>
</feature>
<dbReference type="InterPro" id="IPR001789">
    <property type="entry name" value="Sig_transdc_resp-reg_receiver"/>
</dbReference>
<comment type="caution">
    <text evidence="4">The sequence shown here is derived from an EMBL/GenBank/DDBJ whole genome shotgun (WGS) entry which is preliminary data.</text>
</comment>
<dbReference type="GO" id="GO:0004673">
    <property type="term" value="F:protein histidine kinase activity"/>
    <property type="evidence" value="ECO:0007669"/>
    <property type="project" value="UniProtKB-EC"/>
</dbReference>
<dbReference type="InterPro" id="IPR011006">
    <property type="entry name" value="CheY-like_superfamily"/>
</dbReference>
<organism evidence="4">
    <name type="scientific">bioreactor metagenome</name>
    <dbReference type="NCBI Taxonomy" id="1076179"/>
    <lineage>
        <taxon>unclassified sequences</taxon>
        <taxon>metagenomes</taxon>
        <taxon>ecological metagenomes</taxon>
    </lineage>
</organism>
<dbReference type="CDD" id="cd17546">
    <property type="entry name" value="REC_hyHK_CKI1_RcsC-like"/>
    <property type="match status" value="1"/>
</dbReference>
<evidence type="ECO:0000259" key="3">
    <source>
        <dbReference type="PROSITE" id="PS50110"/>
    </source>
</evidence>
<keyword evidence="4" id="KW-0418">Kinase</keyword>
<gene>
    <name evidence="4" type="primary">cqsS_1</name>
    <name evidence="4" type="ORF">SDC9_108904</name>
</gene>
<dbReference type="Gene3D" id="3.40.50.2300">
    <property type="match status" value="1"/>
</dbReference>
<dbReference type="PROSITE" id="PS50110">
    <property type="entry name" value="RESPONSE_REGULATORY"/>
    <property type="match status" value="1"/>
</dbReference>
<proteinExistence type="predicted"/>
<keyword evidence="4" id="KW-0808">Transferase</keyword>
<dbReference type="Pfam" id="PF00072">
    <property type="entry name" value="Response_reg"/>
    <property type="match status" value="1"/>
</dbReference>
<dbReference type="EC" id="2.7.13.3" evidence="4"/>
<sequence>MATNRPKVLIVEDDETNLIYLQLVLKDLNIELLKAVNGQAAVETFEQNQDIELILMDIRLPGMDGYEATSMIRKMNKDVVIIAQTAYAFSSDKDKAIESGCNDYVSKPIRREELLKKINHYLDLSV</sequence>
<dbReference type="EMBL" id="VSSQ01018658">
    <property type="protein sequence ID" value="MPM62038.1"/>
    <property type="molecule type" value="Genomic_DNA"/>
</dbReference>
<protein>
    <submittedName>
        <fullName evidence="4">CAI-1 autoinducer sensor kinase/phosphatase CqsS</fullName>
        <ecNumber evidence="4">2.7.13.3</ecNumber>
    </submittedName>
</protein>
<dbReference type="PANTHER" id="PTHR45339">
    <property type="entry name" value="HYBRID SIGNAL TRANSDUCTION HISTIDINE KINASE J"/>
    <property type="match status" value="1"/>
</dbReference>
<dbReference type="SMART" id="SM00448">
    <property type="entry name" value="REC"/>
    <property type="match status" value="1"/>
</dbReference>
<keyword evidence="1" id="KW-0597">Phosphoprotein</keyword>
<reference evidence="4" key="1">
    <citation type="submission" date="2019-08" db="EMBL/GenBank/DDBJ databases">
        <authorList>
            <person name="Kucharzyk K."/>
            <person name="Murdoch R.W."/>
            <person name="Higgins S."/>
            <person name="Loffler F."/>
        </authorList>
    </citation>
    <scope>NUCLEOTIDE SEQUENCE</scope>
</reference>
<dbReference type="GO" id="GO:0000160">
    <property type="term" value="P:phosphorelay signal transduction system"/>
    <property type="evidence" value="ECO:0007669"/>
    <property type="project" value="UniProtKB-KW"/>
</dbReference>
<dbReference type="AlphaFoldDB" id="A0A645BAF5"/>
<evidence type="ECO:0000256" key="2">
    <source>
        <dbReference type="ARBA" id="ARBA00023012"/>
    </source>
</evidence>
<accession>A0A645BAF5</accession>